<evidence type="ECO:0000256" key="4">
    <source>
        <dbReference type="ARBA" id="ARBA00018543"/>
    </source>
</evidence>
<dbReference type="Gene3D" id="3.40.640.10">
    <property type="entry name" value="Type I PLP-dependent aspartate aminotransferase-like (Major domain)"/>
    <property type="match status" value="1"/>
</dbReference>
<evidence type="ECO:0000313" key="13">
    <source>
        <dbReference type="Proteomes" id="UP000616885"/>
    </source>
</evidence>
<evidence type="ECO:0000313" key="12">
    <source>
        <dbReference type="EMBL" id="KAF9745651.1"/>
    </source>
</evidence>
<protein>
    <recommendedName>
        <fullName evidence="4">4-aminobutyrate aminotransferase</fullName>
        <ecNumber evidence="3">2.6.1.19</ecNumber>
    </recommendedName>
    <alternativeName>
        <fullName evidence="9">GABA aminotransferase</fullName>
    </alternativeName>
    <alternativeName>
        <fullName evidence="8">Gamma-amino-N-butyrate transaminase</fullName>
    </alternativeName>
</protein>
<dbReference type="GO" id="GO:0005739">
    <property type="term" value="C:mitochondrion"/>
    <property type="evidence" value="ECO:0007669"/>
    <property type="project" value="TreeGrafter"/>
</dbReference>
<dbReference type="GO" id="GO:0034386">
    <property type="term" value="F:4-aminobutyrate:2-oxoglutarate transaminase activity"/>
    <property type="evidence" value="ECO:0007669"/>
    <property type="project" value="UniProtKB-EC"/>
</dbReference>
<comment type="similarity">
    <text evidence="2 11">Belongs to the class-III pyridoxal-phosphate-dependent aminotransferase family.</text>
</comment>
<dbReference type="PANTHER" id="PTHR43206:SF1">
    <property type="entry name" value="4-AMINOBUTYRATE AMINOTRANSFERASE, MITOCHONDRIAL"/>
    <property type="match status" value="1"/>
</dbReference>
<dbReference type="PANTHER" id="PTHR43206">
    <property type="entry name" value="AMINOTRANSFERASE"/>
    <property type="match status" value="1"/>
</dbReference>
<evidence type="ECO:0000256" key="2">
    <source>
        <dbReference type="ARBA" id="ARBA00008954"/>
    </source>
</evidence>
<evidence type="ECO:0000256" key="5">
    <source>
        <dbReference type="ARBA" id="ARBA00022576"/>
    </source>
</evidence>
<dbReference type="InterPro" id="IPR015421">
    <property type="entry name" value="PyrdxlP-dep_Trfase_major"/>
</dbReference>
<dbReference type="Gene3D" id="3.90.1150.10">
    <property type="entry name" value="Aspartate Aminotransferase, domain 1"/>
    <property type="match status" value="1"/>
</dbReference>
<reference evidence="12" key="1">
    <citation type="submission" date="2020-10" db="EMBL/GenBank/DDBJ databases">
        <title>High-Quality Genome Resource of Clonostachys rosea strain S41 by Oxford Nanopore Long-Read Sequencing.</title>
        <authorList>
            <person name="Wang H."/>
        </authorList>
    </citation>
    <scope>NUCLEOTIDE SEQUENCE</scope>
    <source>
        <strain evidence="12">S41</strain>
    </source>
</reference>
<dbReference type="NCBIfam" id="TIGR00699">
    <property type="entry name" value="GABAtrns_euk"/>
    <property type="match status" value="1"/>
</dbReference>
<keyword evidence="6" id="KW-0808">Transferase</keyword>
<dbReference type="Pfam" id="PF00202">
    <property type="entry name" value="Aminotran_3"/>
    <property type="match status" value="1"/>
</dbReference>
<name>A0A8H7K840_BIOOC</name>
<comment type="cofactor">
    <cofactor evidence="1">
        <name>pyridoxal 5'-phosphate</name>
        <dbReference type="ChEBI" id="CHEBI:597326"/>
    </cofactor>
</comment>
<evidence type="ECO:0000256" key="9">
    <source>
        <dbReference type="ARBA" id="ARBA00031787"/>
    </source>
</evidence>
<evidence type="ECO:0000256" key="7">
    <source>
        <dbReference type="ARBA" id="ARBA00022898"/>
    </source>
</evidence>
<comment type="caution">
    <text evidence="12">The sequence shown here is derived from an EMBL/GenBank/DDBJ whole genome shotgun (WGS) entry which is preliminary data.</text>
</comment>
<comment type="catalytic activity">
    <reaction evidence="10">
        <text>4-aminobutanoate + 2-oxoglutarate = succinate semialdehyde + L-glutamate</text>
        <dbReference type="Rhea" id="RHEA:23352"/>
        <dbReference type="ChEBI" id="CHEBI:16810"/>
        <dbReference type="ChEBI" id="CHEBI:29985"/>
        <dbReference type="ChEBI" id="CHEBI:57706"/>
        <dbReference type="ChEBI" id="CHEBI:59888"/>
        <dbReference type="EC" id="2.6.1.19"/>
    </reaction>
</comment>
<evidence type="ECO:0000256" key="6">
    <source>
        <dbReference type="ARBA" id="ARBA00022679"/>
    </source>
</evidence>
<dbReference type="EC" id="2.6.1.19" evidence="3"/>
<keyword evidence="7 11" id="KW-0663">Pyridoxal phosphate</keyword>
<dbReference type="PIRSF" id="PIRSF000521">
    <property type="entry name" value="Transaminase_4ab_Lys_Orn"/>
    <property type="match status" value="1"/>
</dbReference>
<dbReference type="InterPro" id="IPR015422">
    <property type="entry name" value="PyrdxlP-dep_Trfase_small"/>
</dbReference>
<keyword evidence="5" id="KW-0032">Aminotransferase</keyword>
<dbReference type="CDD" id="cd00610">
    <property type="entry name" value="OAT_like"/>
    <property type="match status" value="1"/>
</dbReference>
<sequence length="478" mass="52663">MAPRATARAVMGCPPRRCFTAGMTLRAAQKPFYEGEPGGPVLKTKIPGPQSTKHIKELSEVFETRSLSLLADYTQSFGNYIADTDGNQLLDVYAQIASIPIGYNNPALAKAAATPEMIRALINRPALGNFPSHDWAEILKTGILKVAPKGLPHVFTALAGSDANELAYKAAFMHRRQQERGGYDVDFTAQELESVMNNQSPGASQLSILSFKTSFHGRLFGSLSTTRSKPIHKLDIPAFDWPQATFPQLKYPLEQHAAENAKAEQASLDEPIQSEGGDNHASPAFFRGLRALTKKHNVLMIVDEVQTGVGATGKFWAHEHWGLDEEDAPDMVTFSKKAQTAGYYYRQPSLQPNRPYRQFNTWMGDPARALLFRAIVDEVARLDLVQNTARVGGYLYEQLEGLAGRYPDLLRNLRGKGQGTFIAFDSPKRDEFLARAKAEGINIGGSGATAVRLRPMLILREMHVDVLINALDKVARAL</sequence>
<dbReference type="GO" id="GO:0009450">
    <property type="term" value="P:gamma-aminobutyric acid catabolic process"/>
    <property type="evidence" value="ECO:0007669"/>
    <property type="project" value="TreeGrafter"/>
</dbReference>
<evidence type="ECO:0000256" key="8">
    <source>
        <dbReference type="ARBA" id="ARBA00030204"/>
    </source>
</evidence>
<gene>
    <name evidence="12" type="ORF">IM811_003952</name>
</gene>
<evidence type="ECO:0000256" key="10">
    <source>
        <dbReference type="ARBA" id="ARBA00048021"/>
    </source>
</evidence>
<dbReference type="InterPro" id="IPR004631">
    <property type="entry name" value="4NH2But_aminotransferase_euk"/>
</dbReference>
<evidence type="ECO:0000256" key="11">
    <source>
        <dbReference type="RuleBase" id="RU003560"/>
    </source>
</evidence>
<accession>A0A8H7K840</accession>
<evidence type="ECO:0000256" key="1">
    <source>
        <dbReference type="ARBA" id="ARBA00001933"/>
    </source>
</evidence>
<dbReference type="AlphaFoldDB" id="A0A8H7K840"/>
<organism evidence="12 13">
    <name type="scientific">Bionectria ochroleuca</name>
    <name type="common">Gliocladium roseum</name>
    <dbReference type="NCBI Taxonomy" id="29856"/>
    <lineage>
        <taxon>Eukaryota</taxon>
        <taxon>Fungi</taxon>
        <taxon>Dikarya</taxon>
        <taxon>Ascomycota</taxon>
        <taxon>Pezizomycotina</taxon>
        <taxon>Sordariomycetes</taxon>
        <taxon>Hypocreomycetidae</taxon>
        <taxon>Hypocreales</taxon>
        <taxon>Bionectriaceae</taxon>
        <taxon>Clonostachys</taxon>
    </lineage>
</organism>
<dbReference type="Proteomes" id="UP000616885">
    <property type="component" value="Unassembled WGS sequence"/>
</dbReference>
<dbReference type="GO" id="GO:0030170">
    <property type="term" value="F:pyridoxal phosphate binding"/>
    <property type="evidence" value="ECO:0007669"/>
    <property type="project" value="InterPro"/>
</dbReference>
<proteinExistence type="inferred from homology"/>
<evidence type="ECO:0000256" key="3">
    <source>
        <dbReference type="ARBA" id="ARBA00012912"/>
    </source>
</evidence>
<dbReference type="InterPro" id="IPR005814">
    <property type="entry name" value="Aminotrans_3"/>
</dbReference>
<dbReference type="SUPFAM" id="SSF53383">
    <property type="entry name" value="PLP-dependent transferases"/>
    <property type="match status" value="1"/>
</dbReference>
<dbReference type="EMBL" id="JADCTT010000012">
    <property type="protein sequence ID" value="KAF9745651.1"/>
    <property type="molecule type" value="Genomic_DNA"/>
</dbReference>
<dbReference type="InterPro" id="IPR015424">
    <property type="entry name" value="PyrdxlP-dep_Trfase"/>
</dbReference>